<sequence>MYGAAQVMDDLRRESMELEAGTHLDDLDARCAYPFNWIPQHARKPQREALIGLHNILLVIYAIMEQGNIPDIETINELCAKESDSLQHVTDYIECGGSVENVLSELTSQIESDIKGEALNVDGEDLQEALQQIAPCALDDRTEYWRKAVGIA</sequence>
<organism evidence="1 2">
    <name type="scientific">Coemansia nantahalensis</name>
    <dbReference type="NCBI Taxonomy" id="2789366"/>
    <lineage>
        <taxon>Eukaryota</taxon>
        <taxon>Fungi</taxon>
        <taxon>Fungi incertae sedis</taxon>
        <taxon>Zoopagomycota</taxon>
        <taxon>Kickxellomycotina</taxon>
        <taxon>Kickxellomycetes</taxon>
        <taxon>Kickxellales</taxon>
        <taxon>Kickxellaceae</taxon>
        <taxon>Coemansia</taxon>
    </lineage>
</organism>
<reference evidence="1" key="1">
    <citation type="submission" date="2022-07" db="EMBL/GenBank/DDBJ databases">
        <title>Phylogenomic reconstructions and comparative analyses of Kickxellomycotina fungi.</title>
        <authorList>
            <person name="Reynolds N.K."/>
            <person name="Stajich J.E."/>
            <person name="Barry K."/>
            <person name="Grigoriev I.V."/>
            <person name="Crous P."/>
            <person name="Smith M.E."/>
        </authorList>
    </citation>
    <scope>NUCLEOTIDE SEQUENCE</scope>
    <source>
        <strain evidence="1">CBS 109366</strain>
    </source>
</reference>
<name>A0ACC1K5D6_9FUNG</name>
<accession>A0ACC1K5D6</accession>
<dbReference type="EMBL" id="JANBUJ010000204">
    <property type="protein sequence ID" value="KAJ2773598.1"/>
    <property type="molecule type" value="Genomic_DNA"/>
</dbReference>
<comment type="caution">
    <text evidence="1">The sequence shown here is derived from an EMBL/GenBank/DDBJ whole genome shotgun (WGS) entry which is preliminary data.</text>
</comment>
<protein>
    <submittedName>
        <fullName evidence="1">Uncharacterized protein</fullName>
    </submittedName>
</protein>
<keyword evidence="2" id="KW-1185">Reference proteome</keyword>
<evidence type="ECO:0000313" key="2">
    <source>
        <dbReference type="Proteomes" id="UP001140234"/>
    </source>
</evidence>
<gene>
    <name evidence="1" type="ORF">IWQ57_001222</name>
</gene>
<evidence type="ECO:0000313" key="1">
    <source>
        <dbReference type="EMBL" id="KAJ2773598.1"/>
    </source>
</evidence>
<proteinExistence type="predicted"/>
<dbReference type="Proteomes" id="UP001140234">
    <property type="component" value="Unassembled WGS sequence"/>
</dbReference>